<dbReference type="PANTHER" id="PTHR12243">
    <property type="entry name" value="MADF DOMAIN TRANSCRIPTION FACTOR"/>
    <property type="match status" value="1"/>
</dbReference>
<dbReference type="PANTHER" id="PTHR12243:SF67">
    <property type="entry name" value="COREPRESSOR OF PANGOLIN, ISOFORM A-RELATED"/>
    <property type="match status" value="1"/>
</dbReference>
<keyword evidence="3" id="KW-1185">Reference proteome</keyword>
<dbReference type="GO" id="GO:0005667">
    <property type="term" value="C:transcription regulator complex"/>
    <property type="evidence" value="ECO:0007669"/>
    <property type="project" value="TreeGrafter"/>
</dbReference>
<accession>A0A0B2VWW6</accession>
<proteinExistence type="predicted"/>
<comment type="caution">
    <text evidence="2">The sequence shown here is derived from an EMBL/GenBank/DDBJ whole genome shotgun (WGS) entry which is preliminary data.</text>
</comment>
<evidence type="ECO:0000313" key="3">
    <source>
        <dbReference type="Proteomes" id="UP000031036"/>
    </source>
</evidence>
<dbReference type="Pfam" id="PF10545">
    <property type="entry name" value="MADF_DNA_bdg"/>
    <property type="match status" value="3"/>
</dbReference>
<organism evidence="2 3">
    <name type="scientific">Toxocara canis</name>
    <name type="common">Canine roundworm</name>
    <dbReference type="NCBI Taxonomy" id="6265"/>
    <lineage>
        <taxon>Eukaryota</taxon>
        <taxon>Metazoa</taxon>
        <taxon>Ecdysozoa</taxon>
        <taxon>Nematoda</taxon>
        <taxon>Chromadorea</taxon>
        <taxon>Rhabditida</taxon>
        <taxon>Spirurina</taxon>
        <taxon>Ascaridomorpha</taxon>
        <taxon>Ascaridoidea</taxon>
        <taxon>Toxocaridae</taxon>
        <taxon>Toxocara</taxon>
    </lineage>
</organism>
<protein>
    <recommendedName>
        <fullName evidence="1">MADF domain-containing protein</fullName>
    </recommendedName>
</protein>
<dbReference type="InterPro" id="IPR006578">
    <property type="entry name" value="MADF-dom"/>
</dbReference>
<dbReference type="AlphaFoldDB" id="A0A0B2VWW6"/>
<dbReference type="PROSITE" id="PS51029">
    <property type="entry name" value="MADF"/>
    <property type="match status" value="3"/>
</dbReference>
<sequence length="815" mass="94406">MDEGGSFAVEGGSFGKWSRQARILFIREVEVRPALWTTQLHASRDPNLRELRLQIARSVSPVLGFNITCYDVALQWRQLKKQYKRYLKLCEQFEKDNSRTLRPSFSFAKQMKFLLKDNAFYESEVTLMQIQKFASGCWDNELLLGSFAVEGGSFGKWSRQARILFIREVEVRPALWTTQLHASRDPNLRELRLQIARSVSPVLGFNITCYDVALQWRQLKKQYKRYLKLCEQFEKDNSRTLRPSFSFAKQMKFLLKDNAFYERCFGSEKRSVLNEQPFSNPTQDEECRESRKLRSLSTSNNYKSAILCSSDPQEDNVTCHEKNIHGLNEAEASGHWQEAAPTTEACDVQPQFSNFDRKQRLERDITDDDADARWWPYEARVMLIHEYRKRPALWTAQQDRRRCTVYAQCALRHEIAQLMSAKFDFKITGEDVARQWKYLKCQHRRYLRSIKRFEDDGIKRPLFQYAKFMNFLLKDDDYMSGLGLEKQFVLSEQQQPQLEVESLAWSVDSDGGQDELNGVDNEVASVLHLHTREGEATAVEKTADYVSTAERNGLNQMSRSVNGLCDSHPGCSEFYEQKQFGIKLSYSEHRQPQEEARASVLHSGCYDMLNEVRRSLSFESSPISVRNSAVHSAWCLSDGKTVPKEEDSQWPNDVQKDANKELHTSAIKKNTVQRESSALDEHDHFGRKVASALRRAASYDTTIVQQFRIDVAKMLVTLEQNVMKWPNDVQKDANKELHTSAIKKNTVQRESSALDEHDHFGRKVASALRRAASYDTTIVQQFRIDVAKMLVTLEQNVMKVRLPFLNTLIFLTTFL</sequence>
<feature type="domain" description="MADF" evidence="1">
    <location>
        <begin position="24"/>
        <end position="119"/>
    </location>
</feature>
<feature type="domain" description="MADF" evidence="1">
    <location>
        <begin position="382"/>
        <end position="477"/>
    </location>
</feature>
<reference evidence="2 3" key="1">
    <citation type="submission" date="2014-11" db="EMBL/GenBank/DDBJ databases">
        <title>Genetic blueprint of the zoonotic pathogen Toxocara canis.</title>
        <authorList>
            <person name="Zhu X.-Q."/>
            <person name="Korhonen P.K."/>
            <person name="Cai H."/>
            <person name="Young N.D."/>
            <person name="Nejsum P."/>
            <person name="von Samson-Himmelstjerna G."/>
            <person name="Boag P.R."/>
            <person name="Tan P."/>
            <person name="Li Q."/>
            <person name="Min J."/>
            <person name="Yang Y."/>
            <person name="Wang X."/>
            <person name="Fang X."/>
            <person name="Hall R.S."/>
            <person name="Hofmann A."/>
            <person name="Sternberg P.W."/>
            <person name="Jex A.R."/>
            <person name="Gasser R.B."/>
        </authorList>
    </citation>
    <scope>NUCLEOTIDE SEQUENCE [LARGE SCALE GENOMIC DNA]</scope>
    <source>
        <strain evidence="2">PN_DK_2014</strain>
    </source>
</reference>
<evidence type="ECO:0000259" key="1">
    <source>
        <dbReference type="PROSITE" id="PS51029"/>
    </source>
</evidence>
<evidence type="ECO:0000313" key="2">
    <source>
        <dbReference type="EMBL" id="KHN88041.1"/>
    </source>
</evidence>
<dbReference type="EMBL" id="JPKZ01000272">
    <property type="protein sequence ID" value="KHN88041.1"/>
    <property type="molecule type" value="Genomic_DNA"/>
</dbReference>
<name>A0A0B2VWW6_TOXCA</name>
<dbReference type="GO" id="GO:0005634">
    <property type="term" value="C:nucleus"/>
    <property type="evidence" value="ECO:0007669"/>
    <property type="project" value="TreeGrafter"/>
</dbReference>
<dbReference type="Proteomes" id="UP000031036">
    <property type="component" value="Unassembled WGS sequence"/>
</dbReference>
<dbReference type="InterPro" id="IPR039353">
    <property type="entry name" value="TF_Adf1"/>
</dbReference>
<feature type="domain" description="MADF" evidence="1">
    <location>
        <begin position="164"/>
        <end position="259"/>
    </location>
</feature>
<dbReference type="SMART" id="SM00595">
    <property type="entry name" value="MADF"/>
    <property type="match status" value="3"/>
</dbReference>
<gene>
    <name evidence="2" type="ORF">Tcan_08887</name>
</gene>
<dbReference type="GO" id="GO:0006357">
    <property type="term" value="P:regulation of transcription by RNA polymerase II"/>
    <property type="evidence" value="ECO:0007669"/>
    <property type="project" value="TreeGrafter"/>
</dbReference>